<keyword evidence="4" id="KW-1185">Reference proteome</keyword>
<accession>A0A8H5B157</accession>
<evidence type="ECO:0000313" key="4">
    <source>
        <dbReference type="Proteomes" id="UP000541558"/>
    </source>
</evidence>
<dbReference type="PANTHER" id="PTHR11362:SF82">
    <property type="entry name" value="PHOSPHATIDYLETHANOLAMINE-BINDING PROTEIN 4"/>
    <property type="match status" value="1"/>
</dbReference>
<protein>
    <recommendedName>
        <fullName evidence="5">PEBP-like protein</fullName>
    </recommendedName>
</protein>
<dbReference type="SUPFAM" id="SSF49777">
    <property type="entry name" value="PEBP-like"/>
    <property type="match status" value="1"/>
</dbReference>
<dbReference type="AlphaFoldDB" id="A0A8H5B157"/>
<evidence type="ECO:0000256" key="2">
    <source>
        <dbReference type="SAM" id="MobiDB-lite"/>
    </source>
</evidence>
<dbReference type="Gene3D" id="1.20.58.1180">
    <property type="match status" value="1"/>
</dbReference>
<dbReference type="InterPro" id="IPR035810">
    <property type="entry name" value="PEBP_euk"/>
</dbReference>
<dbReference type="CDD" id="cd00866">
    <property type="entry name" value="PEBP_euk"/>
    <property type="match status" value="1"/>
</dbReference>
<dbReference type="Proteomes" id="UP000541558">
    <property type="component" value="Unassembled WGS sequence"/>
</dbReference>
<evidence type="ECO:0008006" key="5">
    <source>
        <dbReference type="Google" id="ProtNLM"/>
    </source>
</evidence>
<feature type="coiled-coil region" evidence="1">
    <location>
        <begin position="109"/>
        <end position="173"/>
    </location>
</feature>
<gene>
    <name evidence="3" type="ORF">D9611_006945</name>
</gene>
<dbReference type="OrthoDB" id="2153661at2759"/>
<dbReference type="Gene3D" id="3.90.280.10">
    <property type="entry name" value="PEBP-like"/>
    <property type="match status" value="1"/>
</dbReference>
<dbReference type="InterPro" id="IPR008914">
    <property type="entry name" value="PEBP"/>
</dbReference>
<dbReference type="EMBL" id="JAACJK010000222">
    <property type="protein sequence ID" value="KAF5314108.1"/>
    <property type="molecule type" value="Genomic_DNA"/>
</dbReference>
<evidence type="ECO:0000256" key="1">
    <source>
        <dbReference type="SAM" id="Coils"/>
    </source>
</evidence>
<name>A0A8H5B157_9AGAR</name>
<reference evidence="3 4" key="1">
    <citation type="journal article" date="2020" name="ISME J.">
        <title>Uncovering the hidden diversity of litter-decomposition mechanisms in mushroom-forming fungi.</title>
        <authorList>
            <person name="Floudas D."/>
            <person name="Bentzer J."/>
            <person name="Ahren D."/>
            <person name="Johansson T."/>
            <person name="Persson P."/>
            <person name="Tunlid A."/>
        </authorList>
    </citation>
    <scope>NUCLEOTIDE SEQUENCE [LARGE SCALE GENOMIC DNA]</scope>
    <source>
        <strain evidence="3 4">CBS 175.51</strain>
    </source>
</reference>
<dbReference type="PANTHER" id="PTHR11362">
    <property type="entry name" value="PHOSPHATIDYLETHANOLAMINE-BINDING PROTEIN"/>
    <property type="match status" value="1"/>
</dbReference>
<organism evidence="3 4">
    <name type="scientific">Ephemerocybe angulata</name>
    <dbReference type="NCBI Taxonomy" id="980116"/>
    <lineage>
        <taxon>Eukaryota</taxon>
        <taxon>Fungi</taxon>
        <taxon>Dikarya</taxon>
        <taxon>Basidiomycota</taxon>
        <taxon>Agaricomycotina</taxon>
        <taxon>Agaricomycetes</taxon>
        <taxon>Agaricomycetidae</taxon>
        <taxon>Agaricales</taxon>
        <taxon>Agaricineae</taxon>
        <taxon>Psathyrellaceae</taxon>
        <taxon>Ephemerocybe</taxon>
    </lineage>
</organism>
<comment type="caution">
    <text evidence="3">The sequence shown here is derived from an EMBL/GenBank/DDBJ whole genome shotgun (WGS) entry which is preliminary data.</text>
</comment>
<feature type="compositionally biased region" description="Low complexity" evidence="2">
    <location>
        <begin position="40"/>
        <end position="54"/>
    </location>
</feature>
<keyword evidence="1" id="KW-0175">Coiled coil</keyword>
<feature type="compositionally biased region" description="Basic residues" evidence="2">
    <location>
        <begin position="71"/>
        <end position="80"/>
    </location>
</feature>
<sequence length="465" mass="51664">MLSRTLRAATARPFLVRGNASLSSAPPAAGTPAPPPPPANTTTTTTATPPSANAKEAVKAPEEGDKAEGGRRKRKVWTPRKRPAISALAPREWNRPLAPGVVPAYDYALKYIQRDAVAVTAEAAELEKRVEEREGEYQALLKEGGKDGVKEGLEALDAELEGMREKLHVLRVQAEVNLPEVRWKVKNALAERGREAHRHLLEHRWRKDGDLDLLMERIYQMKVVPDLLPVLKPTVDLRVAVPATTPDQFRALAAQGRAGANVLTVEPGVFLDPKNTLSPPMLYADAFHADTRLYTLLMVDPDVPDPERAGYKTYLHWMCPNVELSAARAGRLTGLNGHTAYVPPHPQRGTPYHRYTVLLLPQPPVEGERYSRNLEARAVREGGVSSRRLDIPVVGEGERAGFDVRKFVEEWGLGMEGGAHMFREVWGAATSKVYEEVLKQPEPVFGRPRKEDRYADIRGRKKYVL</sequence>
<dbReference type="Pfam" id="PF01161">
    <property type="entry name" value="PBP"/>
    <property type="match status" value="1"/>
</dbReference>
<evidence type="ECO:0000313" key="3">
    <source>
        <dbReference type="EMBL" id="KAF5314108.1"/>
    </source>
</evidence>
<feature type="compositionally biased region" description="Basic and acidic residues" evidence="2">
    <location>
        <begin position="56"/>
        <end position="70"/>
    </location>
</feature>
<feature type="region of interest" description="Disordered" evidence="2">
    <location>
        <begin position="1"/>
        <end position="80"/>
    </location>
</feature>
<dbReference type="InterPro" id="IPR036610">
    <property type="entry name" value="PEBP-like_sf"/>
</dbReference>
<proteinExistence type="predicted"/>